<dbReference type="SUPFAM" id="SSF53474">
    <property type="entry name" value="alpha/beta-Hydrolases"/>
    <property type="match status" value="1"/>
</dbReference>
<dbReference type="PANTHER" id="PTHR43194">
    <property type="entry name" value="HYDROLASE ALPHA/BETA FOLD FAMILY"/>
    <property type="match status" value="1"/>
</dbReference>
<dbReference type="Pfam" id="PF00561">
    <property type="entry name" value="Abhydrolase_1"/>
    <property type="match status" value="1"/>
</dbReference>
<keyword evidence="7" id="KW-0645">Protease</keyword>
<comment type="catalytic activity">
    <reaction evidence="1 7">
        <text>Release of N-terminal proline from a peptide.</text>
        <dbReference type="EC" id="3.4.11.5"/>
    </reaction>
</comment>
<dbReference type="NCBIfam" id="NF045945">
    <property type="entry name" value="ProImpepLactob"/>
    <property type="match status" value="1"/>
</dbReference>
<evidence type="ECO:0000256" key="4">
    <source>
        <dbReference type="ARBA" id="ARBA00021843"/>
    </source>
</evidence>
<feature type="active site" evidence="8">
    <location>
        <position position="247"/>
    </location>
</feature>
<dbReference type="AlphaFoldDB" id="A0A223AQJ2"/>
<feature type="active site" description="Proton donor" evidence="8">
    <location>
        <position position="274"/>
    </location>
</feature>
<evidence type="ECO:0000256" key="1">
    <source>
        <dbReference type="ARBA" id="ARBA00001585"/>
    </source>
</evidence>
<dbReference type="EMBL" id="CP016199">
    <property type="protein sequence ID" value="ASS37234.1"/>
    <property type="molecule type" value="Genomic_DNA"/>
</dbReference>
<protein>
    <recommendedName>
        <fullName evidence="4 7">Proline iminopeptidase</fullName>
        <shortName evidence="7">PIP</shortName>
        <ecNumber evidence="3 7">3.4.11.5</ecNumber>
    </recommendedName>
    <alternativeName>
        <fullName evidence="6 7">Prolyl aminopeptidase</fullName>
    </alternativeName>
</protein>
<evidence type="ECO:0000313" key="11">
    <source>
        <dbReference type="Proteomes" id="UP000214689"/>
    </source>
</evidence>
<gene>
    <name evidence="10" type="ORF">AXF17_01265</name>
</gene>
<dbReference type="NCBIfam" id="TIGR01250">
    <property type="entry name" value="pro_imino_pep_2"/>
    <property type="match status" value="1"/>
</dbReference>
<feature type="domain" description="AB hydrolase-1" evidence="9">
    <location>
        <begin position="31"/>
        <end position="160"/>
    </location>
</feature>
<organism evidence="10 11">
    <name type="scientific">Mogibacterium pumilum</name>
    <dbReference type="NCBI Taxonomy" id="86332"/>
    <lineage>
        <taxon>Bacteria</taxon>
        <taxon>Bacillati</taxon>
        <taxon>Bacillota</taxon>
        <taxon>Clostridia</taxon>
        <taxon>Peptostreptococcales</taxon>
        <taxon>Anaerovoracaceae</taxon>
        <taxon>Mogibacterium</taxon>
    </lineage>
</organism>
<dbReference type="PIRSF" id="PIRSF005539">
    <property type="entry name" value="Pept_S33_TRI_F1"/>
    <property type="match status" value="1"/>
</dbReference>
<dbReference type="InterPro" id="IPR002410">
    <property type="entry name" value="Peptidase_S33"/>
</dbReference>
<name>A0A223AQJ2_9FIRM</name>
<dbReference type="RefSeq" id="WP_094233454.1">
    <property type="nucleotide sequence ID" value="NZ_CP016199.1"/>
</dbReference>
<evidence type="ECO:0000256" key="5">
    <source>
        <dbReference type="ARBA" id="ARBA00022801"/>
    </source>
</evidence>
<reference evidence="11" key="1">
    <citation type="submission" date="2016-05" db="EMBL/GenBank/DDBJ databases">
        <authorList>
            <person name="Holder M.E."/>
            <person name="Ajami N.J."/>
            <person name="Petrosino J.F."/>
        </authorList>
    </citation>
    <scope>NUCLEOTIDE SEQUENCE [LARGE SCALE GENOMIC DNA]</scope>
    <source>
        <strain evidence="11">ATCC 700696</strain>
    </source>
</reference>
<dbReference type="GO" id="GO:0006508">
    <property type="term" value="P:proteolysis"/>
    <property type="evidence" value="ECO:0007669"/>
    <property type="project" value="UniProtKB-KW"/>
</dbReference>
<dbReference type="Gene3D" id="3.40.50.1820">
    <property type="entry name" value="alpha/beta hydrolase"/>
    <property type="match status" value="1"/>
</dbReference>
<dbReference type="PRINTS" id="PR00793">
    <property type="entry name" value="PROAMNOPTASE"/>
</dbReference>
<comment type="similarity">
    <text evidence="2 7">Belongs to the peptidase S33 family.</text>
</comment>
<dbReference type="GO" id="GO:0004177">
    <property type="term" value="F:aminopeptidase activity"/>
    <property type="evidence" value="ECO:0007669"/>
    <property type="project" value="UniProtKB-KW"/>
</dbReference>
<evidence type="ECO:0000256" key="3">
    <source>
        <dbReference type="ARBA" id="ARBA00012568"/>
    </source>
</evidence>
<keyword evidence="11" id="KW-1185">Reference proteome</keyword>
<sequence length="297" mass="33811">MAKITEGYMPFLGYETYYRIVGEKKDNGKAPLICLHGGPGSTHNYYEVLDNLADDDDRQIIMYDQIGCGNSYLDGHPELWTQDTWLDELDALREHLGLDECHIIGQSWGGMMQIAYAIERQPKGIKSFVISSGHPSSSLWEKEGLRRIKMMPEHMQDAINQALETGEFSGEAYDEAVAEYMHRYCDYWIGDEAPECCTRPKKGGGEAYLYGWGPNEFAPTGSLKDFEYVDRLGEIKIPSLVCSGISDLCSPLIAKTMADGIPNSEWILWENSRHTCFVDRHDDYCEVLIEWLNKYDK</sequence>
<evidence type="ECO:0000256" key="2">
    <source>
        <dbReference type="ARBA" id="ARBA00010088"/>
    </source>
</evidence>
<dbReference type="InterPro" id="IPR050228">
    <property type="entry name" value="Carboxylesterase_BioH"/>
</dbReference>
<dbReference type="OrthoDB" id="53505at2"/>
<evidence type="ECO:0000256" key="8">
    <source>
        <dbReference type="PIRSR" id="PIRSR005539-1"/>
    </source>
</evidence>
<accession>A0A223AQJ2</accession>
<comment type="function">
    <text evidence="7">Releases the N-terminal proline from various substrates.</text>
</comment>
<dbReference type="EC" id="3.4.11.5" evidence="3 7"/>
<dbReference type="Proteomes" id="UP000214689">
    <property type="component" value="Chromosome"/>
</dbReference>
<feature type="active site" description="Nucleophile" evidence="8">
    <location>
        <position position="107"/>
    </location>
</feature>
<evidence type="ECO:0000256" key="6">
    <source>
        <dbReference type="ARBA" id="ARBA00029605"/>
    </source>
</evidence>
<evidence type="ECO:0000313" key="10">
    <source>
        <dbReference type="EMBL" id="ASS37234.1"/>
    </source>
</evidence>
<dbReference type="InterPro" id="IPR029058">
    <property type="entry name" value="AB_hydrolase_fold"/>
</dbReference>
<dbReference type="InterPro" id="IPR005945">
    <property type="entry name" value="Pro_imino_pep"/>
</dbReference>
<proteinExistence type="inferred from homology"/>
<dbReference type="PANTHER" id="PTHR43194:SF2">
    <property type="entry name" value="PEROXISOMAL MEMBRANE PROTEIN LPX1"/>
    <property type="match status" value="1"/>
</dbReference>
<evidence type="ECO:0000259" key="9">
    <source>
        <dbReference type="Pfam" id="PF00561"/>
    </source>
</evidence>
<dbReference type="InterPro" id="IPR000073">
    <property type="entry name" value="AB_hydrolase_1"/>
</dbReference>
<keyword evidence="7" id="KW-0031">Aminopeptidase</keyword>
<keyword evidence="5 7" id="KW-0378">Hydrolase</keyword>
<evidence type="ECO:0000256" key="7">
    <source>
        <dbReference type="PIRNR" id="PIRNR005539"/>
    </source>
</evidence>